<dbReference type="GO" id="GO:0006302">
    <property type="term" value="P:double-strand break repair"/>
    <property type="evidence" value="ECO:0007669"/>
    <property type="project" value="TreeGrafter"/>
</dbReference>
<dbReference type="NCBIfam" id="TIGR00613">
    <property type="entry name" value="reco"/>
    <property type="match status" value="1"/>
</dbReference>
<dbReference type="InterPro" id="IPR037278">
    <property type="entry name" value="ARFGAP/RecO"/>
</dbReference>
<gene>
    <name evidence="7" type="primary">recO</name>
    <name evidence="9" type="ORF">SAMN05660895_1249</name>
</gene>
<dbReference type="SUPFAM" id="SSF57863">
    <property type="entry name" value="ArfGap/RecO-like zinc finger"/>
    <property type="match status" value="1"/>
</dbReference>
<dbReference type="InterPro" id="IPR042242">
    <property type="entry name" value="RecO_C"/>
</dbReference>
<dbReference type="InterPro" id="IPR022572">
    <property type="entry name" value="DNA_rep/recomb_RecO_N"/>
</dbReference>
<evidence type="ECO:0000256" key="5">
    <source>
        <dbReference type="ARBA" id="ARBA00023204"/>
    </source>
</evidence>
<evidence type="ECO:0000256" key="7">
    <source>
        <dbReference type="HAMAP-Rule" id="MF_00201"/>
    </source>
</evidence>
<evidence type="ECO:0000256" key="4">
    <source>
        <dbReference type="ARBA" id="ARBA00023172"/>
    </source>
</evidence>
<keyword evidence="10" id="KW-1185">Reference proteome</keyword>
<dbReference type="Pfam" id="PF11967">
    <property type="entry name" value="RecO_N"/>
    <property type="match status" value="1"/>
</dbReference>
<name>A0A1I7NBU4_9BACT</name>
<keyword evidence="4 7" id="KW-0233">DNA recombination</keyword>
<evidence type="ECO:0000256" key="1">
    <source>
        <dbReference type="ARBA" id="ARBA00007452"/>
    </source>
</evidence>
<accession>A0A1I7NBU4</accession>
<keyword evidence="5 7" id="KW-0234">DNA repair</keyword>
<evidence type="ECO:0000256" key="6">
    <source>
        <dbReference type="ARBA" id="ARBA00033409"/>
    </source>
</evidence>
<dbReference type="STRING" id="1393122.SAMN05660895_1249"/>
<dbReference type="InterPro" id="IPR012340">
    <property type="entry name" value="NA-bd_OB-fold"/>
</dbReference>
<dbReference type="Proteomes" id="UP000199537">
    <property type="component" value="Unassembled WGS sequence"/>
</dbReference>
<evidence type="ECO:0000259" key="8">
    <source>
        <dbReference type="Pfam" id="PF11967"/>
    </source>
</evidence>
<organism evidence="9 10">
    <name type="scientific">Thermoflavifilum thermophilum</name>
    <dbReference type="NCBI Taxonomy" id="1393122"/>
    <lineage>
        <taxon>Bacteria</taxon>
        <taxon>Pseudomonadati</taxon>
        <taxon>Bacteroidota</taxon>
        <taxon>Chitinophagia</taxon>
        <taxon>Chitinophagales</taxon>
        <taxon>Chitinophagaceae</taxon>
        <taxon>Thermoflavifilum</taxon>
    </lineage>
</organism>
<dbReference type="Gene3D" id="1.20.1440.120">
    <property type="entry name" value="Recombination protein O, C-terminal domain"/>
    <property type="match status" value="1"/>
</dbReference>
<dbReference type="GO" id="GO:0006310">
    <property type="term" value="P:DNA recombination"/>
    <property type="evidence" value="ECO:0007669"/>
    <property type="project" value="UniProtKB-UniRule"/>
</dbReference>
<dbReference type="AlphaFoldDB" id="A0A1I7NBU4"/>
<protein>
    <recommendedName>
        <fullName evidence="2 7">DNA repair protein RecO</fullName>
    </recommendedName>
    <alternativeName>
        <fullName evidence="6 7">Recombination protein O</fullName>
    </alternativeName>
</protein>
<dbReference type="InterPro" id="IPR003717">
    <property type="entry name" value="RecO"/>
</dbReference>
<dbReference type="EMBL" id="FPCJ01000001">
    <property type="protein sequence ID" value="SFV32111.1"/>
    <property type="molecule type" value="Genomic_DNA"/>
</dbReference>
<evidence type="ECO:0000256" key="3">
    <source>
        <dbReference type="ARBA" id="ARBA00022763"/>
    </source>
</evidence>
<dbReference type="HAMAP" id="MF_00201">
    <property type="entry name" value="RecO"/>
    <property type="match status" value="1"/>
</dbReference>
<dbReference type="SUPFAM" id="SSF50249">
    <property type="entry name" value="Nucleic acid-binding proteins"/>
    <property type="match status" value="1"/>
</dbReference>
<dbReference type="PANTHER" id="PTHR33991:SF1">
    <property type="entry name" value="DNA REPAIR PROTEIN RECO"/>
    <property type="match status" value="1"/>
</dbReference>
<evidence type="ECO:0000313" key="9">
    <source>
        <dbReference type="EMBL" id="SFV32111.1"/>
    </source>
</evidence>
<dbReference type="GO" id="GO:0043590">
    <property type="term" value="C:bacterial nucleoid"/>
    <property type="evidence" value="ECO:0007669"/>
    <property type="project" value="TreeGrafter"/>
</dbReference>
<dbReference type="RefSeq" id="WP_177224130.1">
    <property type="nucleotide sequence ID" value="NZ_FPCJ01000001.1"/>
</dbReference>
<comment type="similarity">
    <text evidence="1 7">Belongs to the RecO family.</text>
</comment>
<reference evidence="10" key="1">
    <citation type="submission" date="2016-10" db="EMBL/GenBank/DDBJ databases">
        <authorList>
            <person name="Varghese N."/>
            <person name="Submissions S."/>
        </authorList>
    </citation>
    <scope>NUCLEOTIDE SEQUENCE [LARGE SCALE GENOMIC DNA]</scope>
    <source>
        <strain evidence="10">DSM 14807</strain>
    </source>
</reference>
<comment type="function">
    <text evidence="7">Involved in DNA repair and RecF pathway recombination.</text>
</comment>
<feature type="domain" description="DNA replication/recombination mediator RecO N-terminal" evidence="8">
    <location>
        <begin position="1"/>
        <end position="77"/>
    </location>
</feature>
<evidence type="ECO:0000313" key="10">
    <source>
        <dbReference type="Proteomes" id="UP000199537"/>
    </source>
</evidence>
<sequence length="247" mass="28002">MLQKTRGIVLRAVKYGETSVVATVFTEELGVQSYLVNGVRSAGSARMKAASFQPGMILEMVVYHHARKSLQRISEIQYGYLYRKIGSEPVRVAIMLYIAELLLRLLQLPQPFKDLYDFTEKQLRWLDTTEGPVANLPLYFTLHLAAGMGIGLPRTFHADRPYLDLREGVYLTHIPSHPDFLDAAESEITARLLACSSADEAAAIALTQSQRRKLILRYQDYLRWHVPAFTSLHALPVLFQLFDTMDS</sequence>
<evidence type="ECO:0000256" key="2">
    <source>
        <dbReference type="ARBA" id="ARBA00021310"/>
    </source>
</evidence>
<keyword evidence="3 7" id="KW-0227">DNA damage</keyword>
<dbReference type="Gene3D" id="2.40.50.140">
    <property type="entry name" value="Nucleic acid-binding proteins"/>
    <property type="match status" value="1"/>
</dbReference>
<dbReference type="Pfam" id="PF02565">
    <property type="entry name" value="RecO_C"/>
    <property type="match status" value="1"/>
</dbReference>
<dbReference type="PANTHER" id="PTHR33991">
    <property type="entry name" value="DNA REPAIR PROTEIN RECO"/>
    <property type="match status" value="1"/>
</dbReference>
<proteinExistence type="inferred from homology"/>